<dbReference type="AlphaFoldDB" id="A0A927BRH0"/>
<comment type="caution">
    <text evidence="6">The sequence shown here is derived from an EMBL/GenBank/DDBJ whole genome shotgun (WGS) entry which is preliminary data.</text>
</comment>
<dbReference type="Gene3D" id="1.10.10.60">
    <property type="entry name" value="Homeodomain-like"/>
    <property type="match status" value="2"/>
</dbReference>
<dbReference type="GO" id="GO:0043565">
    <property type="term" value="F:sequence-specific DNA binding"/>
    <property type="evidence" value="ECO:0007669"/>
    <property type="project" value="InterPro"/>
</dbReference>
<dbReference type="InterPro" id="IPR014710">
    <property type="entry name" value="RmlC-like_jellyroll"/>
</dbReference>
<dbReference type="InterPro" id="IPR037923">
    <property type="entry name" value="HTH-like"/>
</dbReference>
<dbReference type="PROSITE" id="PS01124">
    <property type="entry name" value="HTH_ARAC_FAMILY_2"/>
    <property type="match status" value="1"/>
</dbReference>
<dbReference type="SUPFAM" id="SSF46689">
    <property type="entry name" value="Homeodomain-like"/>
    <property type="match status" value="1"/>
</dbReference>
<dbReference type="InterPro" id="IPR018060">
    <property type="entry name" value="HTH_AraC"/>
</dbReference>
<sequence>MQLEWTALDPCVIFANRLACAPGFAFGPRVIREHQLLYVAAGRGTGRIQSRSYTVAAGDLFYYGPDIVHAFEADQAEPFVLYGLHFALQRAPGLEAPHAPPPVREAGPHEQESRPNRLLLGGDGGPLFELAEHSRPGAAAALQARFDRLVDGYERREEGLALLSSRAQLVALLVVLAEQDQQQRHRAADAGHGYAVRRLQRLLEERAALPYDREWLSEATGYHAAHAARLLRAHTGRAPHDYHNAQKLARARQLLRESELPITAIAEQLHYSSIHYFSKAFKLAVGVSPLRYRELRLML</sequence>
<feature type="domain" description="HTH araC/xylS-type" evidence="5">
    <location>
        <begin position="197"/>
        <end position="295"/>
    </location>
</feature>
<evidence type="ECO:0000259" key="5">
    <source>
        <dbReference type="PROSITE" id="PS01124"/>
    </source>
</evidence>
<evidence type="ECO:0000256" key="3">
    <source>
        <dbReference type="ARBA" id="ARBA00023163"/>
    </source>
</evidence>
<gene>
    <name evidence="6" type="ORF">IDH44_03305</name>
</gene>
<evidence type="ECO:0000256" key="2">
    <source>
        <dbReference type="ARBA" id="ARBA00023125"/>
    </source>
</evidence>
<dbReference type="InterPro" id="IPR009057">
    <property type="entry name" value="Homeodomain-like_sf"/>
</dbReference>
<dbReference type="Pfam" id="PF02311">
    <property type="entry name" value="AraC_binding"/>
    <property type="match status" value="1"/>
</dbReference>
<accession>A0A927BRH0</accession>
<keyword evidence="7" id="KW-1185">Reference proteome</keyword>
<reference evidence="6" key="1">
    <citation type="submission" date="2020-09" db="EMBL/GenBank/DDBJ databases">
        <title>A novel bacterium of genus Paenibacillus, isolated from South China Sea.</title>
        <authorList>
            <person name="Huang H."/>
            <person name="Mo K."/>
            <person name="Hu Y."/>
        </authorList>
    </citation>
    <scope>NUCLEOTIDE SEQUENCE</scope>
    <source>
        <strain evidence="6">IB182496</strain>
    </source>
</reference>
<dbReference type="SMART" id="SM00342">
    <property type="entry name" value="HTH_ARAC"/>
    <property type="match status" value="1"/>
</dbReference>
<organism evidence="6 7">
    <name type="scientific">Paenibacillus sabuli</name>
    <dbReference type="NCBI Taxonomy" id="2772509"/>
    <lineage>
        <taxon>Bacteria</taxon>
        <taxon>Bacillati</taxon>
        <taxon>Bacillota</taxon>
        <taxon>Bacilli</taxon>
        <taxon>Bacillales</taxon>
        <taxon>Paenibacillaceae</taxon>
        <taxon>Paenibacillus</taxon>
    </lineage>
</organism>
<dbReference type="RefSeq" id="WP_190914682.1">
    <property type="nucleotide sequence ID" value="NZ_JACXIZ010000009.1"/>
</dbReference>
<evidence type="ECO:0000313" key="6">
    <source>
        <dbReference type="EMBL" id="MBD2844204.1"/>
    </source>
</evidence>
<dbReference type="EMBL" id="JACXIZ010000009">
    <property type="protein sequence ID" value="MBD2844204.1"/>
    <property type="molecule type" value="Genomic_DNA"/>
</dbReference>
<dbReference type="GO" id="GO:0003700">
    <property type="term" value="F:DNA-binding transcription factor activity"/>
    <property type="evidence" value="ECO:0007669"/>
    <property type="project" value="InterPro"/>
</dbReference>
<feature type="region of interest" description="Disordered" evidence="4">
    <location>
        <begin position="95"/>
        <end position="114"/>
    </location>
</feature>
<evidence type="ECO:0000313" key="7">
    <source>
        <dbReference type="Proteomes" id="UP000621560"/>
    </source>
</evidence>
<dbReference type="Gene3D" id="2.60.120.10">
    <property type="entry name" value="Jelly Rolls"/>
    <property type="match status" value="1"/>
</dbReference>
<keyword evidence="2" id="KW-0238">DNA-binding</keyword>
<name>A0A927BRH0_9BACL</name>
<dbReference type="Proteomes" id="UP000621560">
    <property type="component" value="Unassembled WGS sequence"/>
</dbReference>
<keyword evidence="3" id="KW-0804">Transcription</keyword>
<evidence type="ECO:0000256" key="1">
    <source>
        <dbReference type="ARBA" id="ARBA00023015"/>
    </source>
</evidence>
<dbReference type="Pfam" id="PF12833">
    <property type="entry name" value="HTH_18"/>
    <property type="match status" value="1"/>
</dbReference>
<keyword evidence="1" id="KW-0805">Transcription regulation</keyword>
<proteinExistence type="predicted"/>
<protein>
    <submittedName>
        <fullName evidence="6">Helix-turn-helix transcriptional regulator</fullName>
    </submittedName>
</protein>
<evidence type="ECO:0000256" key="4">
    <source>
        <dbReference type="SAM" id="MobiDB-lite"/>
    </source>
</evidence>
<dbReference type="InterPro" id="IPR003313">
    <property type="entry name" value="AraC-bd"/>
</dbReference>
<dbReference type="PANTHER" id="PTHR43280:SF2">
    <property type="entry name" value="HTH-TYPE TRANSCRIPTIONAL REGULATOR EXSA"/>
    <property type="match status" value="1"/>
</dbReference>
<dbReference type="PANTHER" id="PTHR43280">
    <property type="entry name" value="ARAC-FAMILY TRANSCRIPTIONAL REGULATOR"/>
    <property type="match status" value="1"/>
</dbReference>
<dbReference type="SUPFAM" id="SSF51215">
    <property type="entry name" value="Regulatory protein AraC"/>
    <property type="match status" value="1"/>
</dbReference>